<evidence type="ECO:0000313" key="3">
    <source>
        <dbReference type="Proteomes" id="UP000563426"/>
    </source>
</evidence>
<keyword evidence="3" id="KW-1185">Reference proteome</keyword>
<dbReference type="EMBL" id="JABFJV010000195">
    <property type="protein sequence ID" value="NOK36966.1"/>
    <property type="molecule type" value="Genomic_DNA"/>
</dbReference>
<proteinExistence type="predicted"/>
<evidence type="ECO:0000256" key="1">
    <source>
        <dbReference type="SAM" id="MobiDB-lite"/>
    </source>
</evidence>
<accession>A0A7Y4NUK1</accession>
<reference evidence="2 3" key="1">
    <citation type="submission" date="2020-05" db="EMBL/GenBank/DDBJ databases">
        <authorList>
            <person name="Whitworth D."/>
        </authorList>
    </citation>
    <scope>NUCLEOTIDE SEQUENCE [LARGE SCALE GENOMIC DNA]</scope>
    <source>
        <strain evidence="2 3">AB043B</strain>
    </source>
</reference>
<gene>
    <name evidence="2" type="ORF">HMI49_27550</name>
</gene>
<name>A0A7Y4NUK1_9BACT</name>
<dbReference type="AlphaFoldDB" id="A0A7Y4NUK1"/>
<dbReference type="RefSeq" id="WP_171437140.1">
    <property type="nucleotide sequence ID" value="NZ_JABFJV010000195.1"/>
</dbReference>
<feature type="region of interest" description="Disordered" evidence="1">
    <location>
        <begin position="1"/>
        <end position="35"/>
    </location>
</feature>
<dbReference type="Proteomes" id="UP000563426">
    <property type="component" value="Unassembled WGS sequence"/>
</dbReference>
<protein>
    <submittedName>
        <fullName evidence="2">Uncharacterized protein</fullName>
    </submittedName>
</protein>
<organism evidence="2 3">
    <name type="scientific">Corallococcus exercitus</name>
    <dbReference type="NCBI Taxonomy" id="2316736"/>
    <lineage>
        <taxon>Bacteria</taxon>
        <taxon>Pseudomonadati</taxon>
        <taxon>Myxococcota</taxon>
        <taxon>Myxococcia</taxon>
        <taxon>Myxococcales</taxon>
        <taxon>Cystobacterineae</taxon>
        <taxon>Myxococcaceae</taxon>
        <taxon>Corallococcus</taxon>
    </lineage>
</organism>
<comment type="caution">
    <text evidence="2">The sequence shown here is derived from an EMBL/GenBank/DDBJ whole genome shotgun (WGS) entry which is preliminary data.</text>
</comment>
<evidence type="ECO:0000313" key="2">
    <source>
        <dbReference type="EMBL" id="NOK36966.1"/>
    </source>
</evidence>
<sequence>MPKQKSEKRSYTVDAKGKITKKTTEKPRSSAPDYRQEWLKRLRSRAALVKRGQATALGIQLVKNQLRTLNAGLKDQLLAKTPPTGFGTLTEQPSRDDELLDCLYELREMIVTLQFHLDMDDVTTLPITIPVSRTYAEWSFDQDSKGYYSLLSKKDQKVGEVALSGLVNRFSSAVFSDHHGLLIHARVNGKPDLKIYYQSLDATSQYSGSAAVRTSGGMLPYTGSISGASLRNAVGFAEQLSKLVIAEPGINVIILAEAGLQEANQLIAQSIDSSWIRHSNNTTKESGVNDITVIHAPSLAFNYTFSVENTGLGNAARIVCDPGTDSECTLLGCHILNSQAKNDKVGAFLKKGKVAALFGDTNMSTKSSSSLSHGFTTVEGSTSVTDSLTFDFSNSASNKMFDKLLVRKRP</sequence>